<gene>
    <name evidence="9" type="ORF">SADUNF_Sadunf17G0120600</name>
</gene>
<dbReference type="CDD" id="cd14798">
    <property type="entry name" value="RX-CC_like"/>
    <property type="match status" value="1"/>
</dbReference>
<dbReference type="InterPro" id="IPR027417">
    <property type="entry name" value="P-loop_NTPase"/>
</dbReference>
<dbReference type="InterPro" id="IPR038005">
    <property type="entry name" value="RX-like_CC"/>
</dbReference>
<dbReference type="InterPro" id="IPR041118">
    <property type="entry name" value="Rx_N"/>
</dbReference>
<keyword evidence="2" id="KW-0547">Nucleotide-binding</keyword>
<keyword evidence="10" id="KW-1185">Reference proteome</keyword>
<dbReference type="InterPro" id="IPR032675">
    <property type="entry name" value="LRR_dom_sf"/>
</dbReference>
<keyword evidence="4" id="KW-0067">ATP-binding</keyword>
<feature type="domain" description="Disease resistance N-terminal" evidence="6">
    <location>
        <begin position="9"/>
        <end position="96"/>
    </location>
</feature>
<dbReference type="FunFam" id="3.40.50.300:FF:001091">
    <property type="entry name" value="Probable disease resistance protein At1g61300"/>
    <property type="match status" value="1"/>
</dbReference>
<comment type="caution">
    <text evidence="9">The sequence shown here is derived from an EMBL/GenBank/DDBJ whole genome shotgun (WGS) entry which is preliminary data.</text>
</comment>
<dbReference type="SUPFAM" id="SSF52058">
    <property type="entry name" value="L domain-like"/>
    <property type="match status" value="1"/>
</dbReference>
<protein>
    <recommendedName>
        <fullName evidence="11">Disease resistance protein RGA3</fullName>
    </recommendedName>
</protein>
<dbReference type="InterPro" id="IPR058922">
    <property type="entry name" value="WHD_DRP"/>
</dbReference>
<dbReference type="InterPro" id="IPR036388">
    <property type="entry name" value="WH-like_DNA-bd_sf"/>
</dbReference>
<feature type="domain" description="Disease resistance protein winged helix" evidence="7">
    <location>
        <begin position="428"/>
        <end position="499"/>
    </location>
</feature>
<dbReference type="GO" id="GO:0043531">
    <property type="term" value="F:ADP binding"/>
    <property type="evidence" value="ECO:0007669"/>
    <property type="project" value="InterPro"/>
</dbReference>
<evidence type="ECO:0000256" key="1">
    <source>
        <dbReference type="ARBA" id="ARBA00022737"/>
    </source>
</evidence>
<sequence>MAEAVISNVVGTITTELASLIKQRIELACGVEEQLVKLKNTLSTINSVIHAAEEAYDKNEEVRVWLGKLKEAVYDADDVIDEYQTDNVQRQVLVCRSLIKKVCTFCSLSNPILFRCQLGKKLKQIRENIDDIAKDRSNFHFTEPSVRVGKVVPSKREQTVSHVSFGVIGREDDKEEIIKSLLSSNEKENVTIIPIVGMAGLGKTTLAQLVFNDDRVASHFEYRRIWISVSDDFNLRLISRRIAKKLDIKIYGPLDLDLLQNLIKQNLSTSKFLLVLDDVWNGDRVKWLRLKDLLMSGARGSKVLVTTRARRIASMMATGTHYVYNLRGLPYDKCLDLFLSWAFDRDQDRPQNLVAIGKGIVSKCGGLPLAARTLGCFLYRKDEDEWLLVKDSELWELAQKEDDILPVLRMTYDQMPHYLKPCFAFCSLFPKNHLIDKETLIHLWMAQGFLQSSDGSPLEKIGNRYVNELLSMSLLEEELKDHDDEARHCKMHDIIHDLAQLVGGTECSIITTHPKISNEKIRHVSVFRSVLPENLTSKIKVQISEFLCNTKKLRTLYSHLPVERKETVNDLLANLKYLRILILSESEFDGLPSSIGSLLHLRYLDLSMNRLIRRLPRSICKLQNLQTLRLYACVQLEELPKDTWKIATLRHLDITSNQDFLPKKGIECLTSLRSLSIYKCYRLSTLVRGMQHWTALQKLCLIDCPRLSSLEFDLNSLISLETLEICNCSVLDLSGRLKKKDEDRLKGRRSLLSQLAGVNYRKEDKREQNEGDEKKEEGQQGLQKLRSLTFVQLPKLIELPYELKNAASSLQYLSISNCNNLSSLPDWLPQCRALKKLEIMKCRMLSSPTRSQDGYIMISPSQDKLKKLVQKKSFKEANAVDLDVLTEDRWNLNEF</sequence>
<dbReference type="Gene3D" id="1.10.10.10">
    <property type="entry name" value="Winged helix-like DNA-binding domain superfamily/Winged helix DNA-binding domain"/>
    <property type="match status" value="1"/>
</dbReference>
<dbReference type="EMBL" id="JADGMS010000017">
    <property type="protein sequence ID" value="KAF9664095.1"/>
    <property type="molecule type" value="Genomic_DNA"/>
</dbReference>
<keyword evidence="1" id="KW-0677">Repeat</keyword>
<proteinExistence type="predicted"/>
<evidence type="ECO:0000313" key="10">
    <source>
        <dbReference type="Proteomes" id="UP000657918"/>
    </source>
</evidence>
<dbReference type="InterPro" id="IPR002182">
    <property type="entry name" value="NB-ARC"/>
</dbReference>
<evidence type="ECO:0000259" key="5">
    <source>
        <dbReference type="Pfam" id="PF00931"/>
    </source>
</evidence>
<dbReference type="Gene3D" id="3.40.50.300">
    <property type="entry name" value="P-loop containing nucleotide triphosphate hydrolases"/>
    <property type="match status" value="1"/>
</dbReference>
<dbReference type="Pfam" id="PF18052">
    <property type="entry name" value="Rx_N"/>
    <property type="match status" value="1"/>
</dbReference>
<organism evidence="9 10">
    <name type="scientific">Salix dunnii</name>
    <dbReference type="NCBI Taxonomy" id="1413687"/>
    <lineage>
        <taxon>Eukaryota</taxon>
        <taxon>Viridiplantae</taxon>
        <taxon>Streptophyta</taxon>
        <taxon>Embryophyta</taxon>
        <taxon>Tracheophyta</taxon>
        <taxon>Spermatophyta</taxon>
        <taxon>Magnoliopsida</taxon>
        <taxon>eudicotyledons</taxon>
        <taxon>Gunneridae</taxon>
        <taxon>Pentapetalae</taxon>
        <taxon>rosids</taxon>
        <taxon>fabids</taxon>
        <taxon>Malpighiales</taxon>
        <taxon>Salicaceae</taxon>
        <taxon>Saliceae</taxon>
        <taxon>Salix</taxon>
    </lineage>
</organism>
<evidence type="ECO:0000259" key="6">
    <source>
        <dbReference type="Pfam" id="PF18052"/>
    </source>
</evidence>
<keyword evidence="3" id="KW-0611">Plant defense</keyword>
<dbReference type="Pfam" id="PF23598">
    <property type="entry name" value="LRR_14"/>
    <property type="match status" value="1"/>
</dbReference>
<dbReference type="OrthoDB" id="2018467at2759"/>
<evidence type="ECO:0000256" key="3">
    <source>
        <dbReference type="ARBA" id="ARBA00022821"/>
    </source>
</evidence>
<dbReference type="GO" id="GO:0051707">
    <property type="term" value="P:response to other organism"/>
    <property type="evidence" value="ECO:0007669"/>
    <property type="project" value="UniProtKB-ARBA"/>
</dbReference>
<dbReference type="Gene3D" id="1.20.5.4130">
    <property type="match status" value="1"/>
</dbReference>
<reference evidence="9 10" key="1">
    <citation type="submission" date="2020-10" db="EMBL/GenBank/DDBJ databases">
        <title>Plant Genome Project.</title>
        <authorList>
            <person name="Zhang R.-G."/>
        </authorList>
    </citation>
    <scope>NUCLEOTIDE SEQUENCE [LARGE SCALE GENOMIC DNA]</scope>
    <source>
        <strain evidence="9">FAFU-HL-1</strain>
        <tissue evidence="9">Leaf</tissue>
    </source>
</reference>
<evidence type="ECO:0008006" key="11">
    <source>
        <dbReference type="Google" id="ProtNLM"/>
    </source>
</evidence>
<dbReference type="PRINTS" id="PR00364">
    <property type="entry name" value="DISEASERSIST"/>
</dbReference>
<dbReference type="GO" id="GO:0005524">
    <property type="term" value="F:ATP binding"/>
    <property type="evidence" value="ECO:0007669"/>
    <property type="project" value="UniProtKB-KW"/>
</dbReference>
<dbReference type="Pfam" id="PF00931">
    <property type="entry name" value="NB-ARC"/>
    <property type="match status" value="1"/>
</dbReference>
<evidence type="ECO:0000256" key="4">
    <source>
        <dbReference type="ARBA" id="ARBA00022840"/>
    </source>
</evidence>
<dbReference type="PANTHER" id="PTHR36766">
    <property type="entry name" value="PLANT BROAD-SPECTRUM MILDEW RESISTANCE PROTEIN RPW8"/>
    <property type="match status" value="1"/>
</dbReference>
<dbReference type="Gene3D" id="1.10.8.430">
    <property type="entry name" value="Helical domain of apoptotic protease-activating factors"/>
    <property type="match status" value="1"/>
</dbReference>
<dbReference type="PANTHER" id="PTHR36766:SF61">
    <property type="entry name" value="NB-ARC DOMAIN DISEASE RESISTANCE PROTEIN"/>
    <property type="match status" value="1"/>
</dbReference>
<dbReference type="Proteomes" id="UP000657918">
    <property type="component" value="Unassembled WGS sequence"/>
</dbReference>
<dbReference type="GO" id="GO:0006952">
    <property type="term" value="P:defense response"/>
    <property type="evidence" value="ECO:0007669"/>
    <property type="project" value="UniProtKB-KW"/>
</dbReference>
<dbReference type="Pfam" id="PF23559">
    <property type="entry name" value="WHD_DRP"/>
    <property type="match status" value="1"/>
</dbReference>
<dbReference type="InterPro" id="IPR042197">
    <property type="entry name" value="Apaf_helical"/>
</dbReference>
<dbReference type="Gene3D" id="3.80.10.10">
    <property type="entry name" value="Ribonuclease Inhibitor"/>
    <property type="match status" value="2"/>
</dbReference>
<evidence type="ECO:0000259" key="7">
    <source>
        <dbReference type="Pfam" id="PF23559"/>
    </source>
</evidence>
<evidence type="ECO:0000259" key="8">
    <source>
        <dbReference type="Pfam" id="PF23598"/>
    </source>
</evidence>
<evidence type="ECO:0000313" key="9">
    <source>
        <dbReference type="EMBL" id="KAF9664095.1"/>
    </source>
</evidence>
<accession>A0A835J636</accession>
<name>A0A835J636_9ROSI</name>
<dbReference type="SUPFAM" id="SSF52540">
    <property type="entry name" value="P-loop containing nucleoside triphosphate hydrolases"/>
    <property type="match status" value="1"/>
</dbReference>
<dbReference type="AlphaFoldDB" id="A0A835J636"/>
<dbReference type="FunFam" id="1.10.10.10:FF:000322">
    <property type="entry name" value="Probable disease resistance protein At1g63360"/>
    <property type="match status" value="1"/>
</dbReference>
<feature type="domain" description="NB-ARC" evidence="5">
    <location>
        <begin position="171"/>
        <end position="346"/>
    </location>
</feature>
<evidence type="ECO:0000256" key="2">
    <source>
        <dbReference type="ARBA" id="ARBA00022741"/>
    </source>
</evidence>
<feature type="domain" description="Disease resistance R13L4/SHOC-2-like LRR" evidence="8">
    <location>
        <begin position="571"/>
        <end position="726"/>
    </location>
</feature>
<dbReference type="InterPro" id="IPR055414">
    <property type="entry name" value="LRR_R13L4/SHOC2-like"/>
</dbReference>